<evidence type="ECO:0000256" key="7">
    <source>
        <dbReference type="ARBA" id="ARBA00022967"/>
    </source>
</evidence>
<dbReference type="SUPFAM" id="SSF90123">
    <property type="entry name" value="ABC transporter transmembrane region"/>
    <property type="match status" value="1"/>
</dbReference>
<keyword evidence="8 11" id="KW-1133">Transmembrane helix</keyword>
<protein>
    <submittedName>
        <fullName evidence="14">Putative ABC transporter ATP-binding protein</fullName>
    </submittedName>
</protein>
<dbReference type="InterPro" id="IPR003593">
    <property type="entry name" value="AAA+_ATPase"/>
</dbReference>
<evidence type="ECO:0000256" key="2">
    <source>
        <dbReference type="ARBA" id="ARBA00022448"/>
    </source>
</evidence>
<keyword evidence="3" id="KW-1003">Cell membrane</keyword>
<gene>
    <name evidence="14" type="ORF">BIN_B_03117</name>
</gene>
<dbReference type="SMART" id="SM00382">
    <property type="entry name" value="AAA"/>
    <property type="match status" value="1"/>
</dbReference>
<dbReference type="PROSITE" id="PS50929">
    <property type="entry name" value="ABC_TM1F"/>
    <property type="match status" value="1"/>
</dbReference>
<feature type="domain" description="ABC transmembrane type-1" evidence="13">
    <location>
        <begin position="42"/>
        <end position="323"/>
    </location>
</feature>
<dbReference type="InterPro" id="IPR027417">
    <property type="entry name" value="P-loop_NTPase"/>
</dbReference>
<evidence type="ECO:0000256" key="6">
    <source>
        <dbReference type="ARBA" id="ARBA00022840"/>
    </source>
</evidence>
<evidence type="ECO:0000256" key="8">
    <source>
        <dbReference type="ARBA" id="ARBA00022989"/>
    </source>
</evidence>
<dbReference type="GO" id="GO:0005524">
    <property type="term" value="F:ATP binding"/>
    <property type="evidence" value="ECO:0007669"/>
    <property type="project" value="UniProtKB-KW"/>
</dbReference>
<keyword evidence="3" id="KW-0997">Cell inner membrane</keyword>
<dbReference type="CDD" id="cd03228">
    <property type="entry name" value="ABCC_MRP_Like"/>
    <property type="match status" value="1"/>
</dbReference>
<dbReference type="InterPro" id="IPR036640">
    <property type="entry name" value="ABC1_TM_sf"/>
</dbReference>
<proteinExistence type="inferred from homology"/>
<evidence type="ECO:0000256" key="10">
    <source>
        <dbReference type="ARBA" id="ARBA00023455"/>
    </source>
</evidence>
<evidence type="ECO:0000256" key="5">
    <source>
        <dbReference type="ARBA" id="ARBA00022741"/>
    </source>
</evidence>
<dbReference type="Gene3D" id="3.40.50.300">
    <property type="entry name" value="P-loop containing nucleotide triphosphate hydrolases"/>
    <property type="match status" value="1"/>
</dbReference>
<evidence type="ECO:0000259" key="13">
    <source>
        <dbReference type="PROSITE" id="PS50929"/>
    </source>
</evidence>
<keyword evidence="4 11" id="KW-0812">Transmembrane</keyword>
<evidence type="ECO:0000256" key="1">
    <source>
        <dbReference type="ARBA" id="ARBA00004429"/>
    </source>
</evidence>
<dbReference type="GO" id="GO:0016887">
    <property type="term" value="F:ATP hydrolysis activity"/>
    <property type="evidence" value="ECO:0007669"/>
    <property type="project" value="InterPro"/>
</dbReference>
<keyword evidence="7" id="KW-1278">Translocase</keyword>
<feature type="domain" description="ABC transporter" evidence="12">
    <location>
        <begin position="354"/>
        <end position="571"/>
    </location>
</feature>
<evidence type="ECO:0000256" key="3">
    <source>
        <dbReference type="ARBA" id="ARBA00022519"/>
    </source>
</evidence>
<feature type="transmembrane region" description="Helical" evidence="11">
    <location>
        <begin position="184"/>
        <end position="205"/>
    </location>
</feature>
<keyword evidence="2" id="KW-0813">Transport</keyword>
<reference evidence="14" key="1">
    <citation type="submission" date="2019-05" db="EMBL/GenBank/DDBJ databases">
        <authorList>
            <person name="Naeem R."/>
            <person name="Antony C."/>
            <person name="Guan Q."/>
        </authorList>
    </citation>
    <scope>NUCLEOTIDE SEQUENCE</scope>
    <source>
        <strain evidence="14">2</strain>
    </source>
</reference>
<keyword evidence="5" id="KW-0547">Nucleotide-binding</keyword>
<dbReference type="PROSITE" id="PS00211">
    <property type="entry name" value="ABC_TRANSPORTER_1"/>
    <property type="match status" value="1"/>
</dbReference>
<name>A0A653EQB0_9MYCO</name>
<organism evidence="14">
    <name type="scientific">Mycobacterium riyadhense</name>
    <dbReference type="NCBI Taxonomy" id="486698"/>
    <lineage>
        <taxon>Bacteria</taxon>
        <taxon>Bacillati</taxon>
        <taxon>Actinomycetota</taxon>
        <taxon>Actinomycetes</taxon>
        <taxon>Mycobacteriales</taxon>
        <taxon>Mycobacteriaceae</taxon>
        <taxon>Mycobacterium</taxon>
    </lineage>
</organism>
<evidence type="ECO:0000256" key="4">
    <source>
        <dbReference type="ARBA" id="ARBA00022692"/>
    </source>
</evidence>
<dbReference type="InterPro" id="IPR011527">
    <property type="entry name" value="ABC1_TM_dom"/>
</dbReference>
<accession>A0A653EQB0</accession>
<dbReference type="PANTHER" id="PTHR24221">
    <property type="entry name" value="ATP-BINDING CASSETTE SUB-FAMILY B"/>
    <property type="match status" value="1"/>
</dbReference>
<keyword evidence="6 14" id="KW-0067">ATP-binding</keyword>
<dbReference type="GO" id="GO:0034040">
    <property type="term" value="F:ATPase-coupled lipid transmembrane transporter activity"/>
    <property type="evidence" value="ECO:0007669"/>
    <property type="project" value="TreeGrafter"/>
</dbReference>
<dbReference type="GO" id="GO:0034775">
    <property type="term" value="P:glutathione transmembrane transport"/>
    <property type="evidence" value="ECO:0007669"/>
    <property type="project" value="InterPro"/>
</dbReference>
<dbReference type="AlphaFoldDB" id="A0A653EQB0"/>
<evidence type="ECO:0000313" key="14">
    <source>
        <dbReference type="EMBL" id="VTO99659.1"/>
    </source>
</evidence>
<dbReference type="NCBIfam" id="TIGR02868">
    <property type="entry name" value="CydC"/>
    <property type="match status" value="1"/>
</dbReference>
<sequence>MRRSDPAAAIASAAKPGAAGRRQRAAALAALQLLRPRLPRVLAAMALGVLSLGSALALAGISAWLITRAWQMPPVLDLTVAVVAVRTFAISRGVLHYCERLATHDTALRAASTARSRIYHRLATGPAATAVRFHSGELVARVGADVDALADVLVRAVVPIGVAAVLAAAATAVVGIISPPAAGVLAICLLIAGVIAPHLAASAAAKQEALASQHHSERDTAAILALEHAPELRVAGRLPEVIAESQRRQRAWGEALDAAAKPAAIAAAVPTAAIGISVLGAVVAGVAMAPTVAPTTLAVLMLLPLSAFEATSNLPAAAVQLTRSRIAARRLLELAPPDANAETAKGPSGPAVTGRLSADVCFGHSASQSHRATIDLAPGARLAVTGASGSGKTTLLMTLAGLLPPVHGQLALDGTDLTDFDEAELRNAVTFFAEDAHIFATTVRDNLLVARGDCADDELTAALDAVGLGEWLASLSEGLSTVLTGGAEAVSAGQRRRLLLVRAVLSPAQILLLDEPTEHLDASDADIVLRHLLAENSGLIPAAKTVVVATHHLPKDIRCAELKITDVGGAA</sequence>
<evidence type="ECO:0000256" key="11">
    <source>
        <dbReference type="SAM" id="Phobius"/>
    </source>
</evidence>
<comment type="similarity">
    <text evidence="10">Belongs to the ABC transporter superfamily. Siderophore-Fe(3+) uptake transporter (SIUT) (TC 3.A.1.21) family.</text>
</comment>
<feature type="transmembrane region" description="Helical" evidence="11">
    <location>
        <begin position="156"/>
        <end position="177"/>
    </location>
</feature>
<dbReference type="InterPro" id="IPR039421">
    <property type="entry name" value="Type_1_exporter"/>
</dbReference>
<dbReference type="Pfam" id="PF00005">
    <property type="entry name" value="ABC_tran"/>
    <property type="match status" value="1"/>
</dbReference>
<dbReference type="GO" id="GO:0045454">
    <property type="term" value="P:cell redox homeostasis"/>
    <property type="evidence" value="ECO:0007669"/>
    <property type="project" value="InterPro"/>
</dbReference>
<comment type="subcellular location">
    <subcellularLocation>
        <location evidence="1">Cell inner membrane</location>
        <topology evidence="1">Multi-pass membrane protein</topology>
    </subcellularLocation>
</comment>
<dbReference type="GO" id="GO:0005886">
    <property type="term" value="C:plasma membrane"/>
    <property type="evidence" value="ECO:0007669"/>
    <property type="project" value="UniProtKB-SubCell"/>
</dbReference>
<dbReference type="GO" id="GO:0140359">
    <property type="term" value="F:ABC-type transporter activity"/>
    <property type="evidence" value="ECO:0007669"/>
    <property type="project" value="InterPro"/>
</dbReference>
<dbReference type="PANTHER" id="PTHR24221:SF654">
    <property type="entry name" value="ATP-BINDING CASSETTE SUB-FAMILY B MEMBER 6"/>
    <property type="match status" value="1"/>
</dbReference>
<evidence type="ECO:0000259" key="12">
    <source>
        <dbReference type="PROSITE" id="PS50893"/>
    </source>
</evidence>
<dbReference type="SUPFAM" id="SSF52540">
    <property type="entry name" value="P-loop containing nucleoside triphosphate hydrolases"/>
    <property type="match status" value="1"/>
</dbReference>
<dbReference type="PROSITE" id="PS50893">
    <property type="entry name" value="ABC_TRANSPORTER_2"/>
    <property type="match status" value="1"/>
</dbReference>
<evidence type="ECO:0000256" key="9">
    <source>
        <dbReference type="ARBA" id="ARBA00023136"/>
    </source>
</evidence>
<dbReference type="Gene3D" id="1.20.1560.10">
    <property type="entry name" value="ABC transporter type 1, transmembrane domain"/>
    <property type="match status" value="1"/>
</dbReference>
<keyword evidence="9 11" id="KW-0472">Membrane</keyword>
<dbReference type="InterPro" id="IPR014223">
    <property type="entry name" value="ABC_CydC/D"/>
</dbReference>
<dbReference type="InterPro" id="IPR003439">
    <property type="entry name" value="ABC_transporter-like_ATP-bd"/>
</dbReference>
<feature type="transmembrane region" description="Helical" evidence="11">
    <location>
        <begin position="41"/>
        <end position="66"/>
    </location>
</feature>
<dbReference type="InterPro" id="IPR017871">
    <property type="entry name" value="ABC_transporter-like_CS"/>
</dbReference>
<dbReference type="EMBL" id="LR589095">
    <property type="protein sequence ID" value="VTO99659.1"/>
    <property type="molecule type" value="Genomic_DNA"/>
</dbReference>